<evidence type="ECO:0000313" key="2">
    <source>
        <dbReference type="EMBL" id="GBQ03719.1"/>
    </source>
</evidence>
<sequence length="69" mass="7305">MVAGVGMYRGALKIFSRVNKALLCPTAEVPHGSWWARSSTADKIALFALIVATLSFLVAAATLGKDLVK</sequence>
<protein>
    <submittedName>
        <fullName evidence="2">Uncharacterized protein</fullName>
    </submittedName>
</protein>
<keyword evidence="1" id="KW-1133">Transmembrane helix</keyword>
<dbReference type="EMBL" id="BGZL01000022">
    <property type="protein sequence ID" value="GBQ03719.1"/>
    <property type="molecule type" value="Genomic_DNA"/>
</dbReference>
<comment type="caution">
    <text evidence="2">The sequence shown here is derived from an EMBL/GenBank/DDBJ whole genome shotgun (WGS) entry which is preliminary data.</text>
</comment>
<keyword evidence="1" id="KW-0812">Transmembrane</keyword>
<name>A0A388T4N6_9ACTN</name>
<proteinExistence type="predicted"/>
<organism evidence="2 3">
    <name type="scientific">Streptomyces spongiicola</name>
    <dbReference type="NCBI Taxonomy" id="1690221"/>
    <lineage>
        <taxon>Bacteria</taxon>
        <taxon>Bacillati</taxon>
        <taxon>Actinomycetota</taxon>
        <taxon>Actinomycetes</taxon>
        <taxon>Kitasatosporales</taxon>
        <taxon>Streptomycetaceae</taxon>
        <taxon>Streptomyces</taxon>
    </lineage>
</organism>
<evidence type="ECO:0000256" key="1">
    <source>
        <dbReference type="SAM" id="Phobius"/>
    </source>
</evidence>
<reference evidence="2 3" key="1">
    <citation type="submission" date="2018-07" db="EMBL/GenBank/DDBJ databases">
        <title>Whole Genome Shotgun Sequence of Streptomyces spongiicola strain 531S.</title>
        <authorList>
            <person name="Dohra H."/>
            <person name="Kodani S."/>
        </authorList>
    </citation>
    <scope>NUCLEOTIDE SEQUENCE [LARGE SCALE GENOMIC DNA]</scope>
    <source>
        <strain evidence="2 3">531S</strain>
    </source>
</reference>
<evidence type="ECO:0000313" key="3">
    <source>
        <dbReference type="Proteomes" id="UP000265354"/>
    </source>
</evidence>
<dbReference type="AlphaFoldDB" id="A0A388T4N6"/>
<keyword evidence="1" id="KW-0472">Membrane</keyword>
<feature type="transmembrane region" description="Helical" evidence="1">
    <location>
        <begin position="44"/>
        <end position="63"/>
    </location>
</feature>
<dbReference type="Proteomes" id="UP000265354">
    <property type="component" value="Unassembled WGS sequence"/>
</dbReference>
<gene>
    <name evidence="2" type="ORF">SSP531S_51940</name>
</gene>
<accession>A0A388T4N6</accession>